<gene>
    <name evidence="3" type="ORF">Cpir12675_004713</name>
</gene>
<proteinExistence type="predicted"/>
<dbReference type="InterPro" id="IPR055509">
    <property type="entry name" value="DUF7082"/>
</dbReference>
<evidence type="ECO:0000256" key="1">
    <source>
        <dbReference type="SAM" id="MobiDB-lite"/>
    </source>
</evidence>
<evidence type="ECO:0000313" key="3">
    <source>
        <dbReference type="EMBL" id="KAL1892024.1"/>
    </source>
</evidence>
<dbReference type="PANTHER" id="PTHR39463:SF1">
    <property type="entry name" value="MEDUSA"/>
    <property type="match status" value="1"/>
</dbReference>
<dbReference type="Proteomes" id="UP001583280">
    <property type="component" value="Unassembled WGS sequence"/>
</dbReference>
<keyword evidence="4" id="KW-1185">Reference proteome</keyword>
<dbReference type="PANTHER" id="PTHR39463">
    <property type="entry name" value="MEDUSA"/>
    <property type="match status" value="1"/>
</dbReference>
<feature type="domain" description="DUF7082" evidence="2">
    <location>
        <begin position="364"/>
        <end position="519"/>
    </location>
</feature>
<comment type="caution">
    <text evidence="3">The sequence shown here is derived from an EMBL/GenBank/DDBJ whole genome shotgun (WGS) entry which is preliminary data.</text>
</comment>
<feature type="region of interest" description="Disordered" evidence="1">
    <location>
        <begin position="208"/>
        <end position="238"/>
    </location>
</feature>
<dbReference type="EMBL" id="JAWDJO010000140">
    <property type="protein sequence ID" value="KAL1892024.1"/>
    <property type="molecule type" value="Genomic_DNA"/>
</dbReference>
<protein>
    <recommendedName>
        <fullName evidence="2">DUF7082 domain-containing protein</fullName>
    </recommendedName>
</protein>
<dbReference type="Pfam" id="PF23305">
    <property type="entry name" value="DUF7082"/>
    <property type="match status" value="1"/>
</dbReference>
<evidence type="ECO:0000313" key="4">
    <source>
        <dbReference type="Proteomes" id="UP001583280"/>
    </source>
</evidence>
<evidence type="ECO:0000259" key="2">
    <source>
        <dbReference type="Pfam" id="PF23305"/>
    </source>
</evidence>
<sequence>MSAIKVGNKPRYKLFESLSFKTTNLIILDNKLVSPDTAILTIEQKVNRRNSDQYTYYGNLRKASTNYDAARDYPDHTYQYASTGYTNSHDPAQIAPDTSFNSQVVEQYPNFISMHPPSGSPGTRVNIRVSSPFALSSPFVTIMFGNLSCTAEVQRDASENTSTYIISAEVPHGLPTNIPIQVIISGAADGSEISRIMAGNFTLVSTVGTSSSPPQQVAEKDTKSPVSSVSGSPSKSVMTDVTANSYDVQQANTMAYGPSTSYSQGTSEMMASYRNPAFSSSSSYHRNAPMLRPSMPAWNSYAQPLDPSTRPSPNMMRPSVSMSMASSNMPNIPPRLVRTSTIQTSMSSNMNGTGYNSYSSYPQRVELKLEAPLKTMAEQWSPEEWSHKRRIVQFRRTISGSSIKTSFRPVVANERSPKSVCVSCIWWQENQGCYITSVDTISLLEQLLVAPARFTVEEKNRIRRNLEGFKPATVGKAKPDTEEFFKVIMGFSNPKPRNIEKDVKVFAWSALENALKKIISKYSVNPSASSSPSSALGNVHNGMGHSHMVSSLGAAYQSLPSPPGATPTESVPAAYTVHAAQNAHPEGMASPRSMSSSSGWGGYTNTSVPSRTLSPSLRGHQGLHNIPPLTALDARPMTTPGAAGSYVSAMQAPPLQQQQQHATVAATGTLPGTQQRWDGGTAAQYDAVVPTYRTQQHSVYGNTGYGDGAHH</sequence>
<feature type="compositionally biased region" description="Low complexity" evidence="1">
    <location>
        <begin position="224"/>
        <end position="237"/>
    </location>
</feature>
<name>A0ABR3YXG9_9PEZI</name>
<accession>A0ABR3YXG9</accession>
<feature type="compositionally biased region" description="Low complexity" evidence="1">
    <location>
        <begin position="587"/>
        <end position="598"/>
    </location>
</feature>
<reference evidence="3 4" key="1">
    <citation type="journal article" date="2024" name="IMA Fungus">
        <title>IMA Genome - F19 : A genome assembly and annotation guide to empower mycologists, including annotated draft genome sequences of Ceratocystis pirilliformis, Diaporthe australafricana, Fusarium ophioides, Paecilomyces lecythidis, and Sporothrix stenoceras.</title>
        <authorList>
            <person name="Aylward J."/>
            <person name="Wilson A.M."/>
            <person name="Visagie C.M."/>
            <person name="Spraker J."/>
            <person name="Barnes I."/>
            <person name="Buitendag C."/>
            <person name="Ceriani C."/>
            <person name="Del Mar Angel L."/>
            <person name="du Plessis D."/>
            <person name="Fuchs T."/>
            <person name="Gasser K."/>
            <person name="Kramer D."/>
            <person name="Li W."/>
            <person name="Munsamy K."/>
            <person name="Piso A."/>
            <person name="Price J.L."/>
            <person name="Sonnekus B."/>
            <person name="Thomas C."/>
            <person name="van der Nest A."/>
            <person name="van Dijk A."/>
            <person name="van Heerden A."/>
            <person name="van Vuuren N."/>
            <person name="Yilmaz N."/>
            <person name="Duong T.A."/>
            <person name="van der Merwe N.A."/>
            <person name="Wingfield M.J."/>
            <person name="Wingfield B.D."/>
        </authorList>
    </citation>
    <scope>NUCLEOTIDE SEQUENCE [LARGE SCALE GENOMIC DNA]</scope>
    <source>
        <strain evidence="3 4">CMW 12675</strain>
    </source>
</reference>
<feature type="region of interest" description="Disordered" evidence="1">
    <location>
        <begin position="585"/>
        <end position="606"/>
    </location>
</feature>
<organism evidence="3 4">
    <name type="scientific">Ceratocystis pirilliformis</name>
    <dbReference type="NCBI Taxonomy" id="259994"/>
    <lineage>
        <taxon>Eukaryota</taxon>
        <taxon>Fungi</taxon>
        <taxon>Dikarya</taxon>
        <taxon>Ascomycota</taxon>
        <taxon>Pezizomycotina</taxon>
        <taxon>Sordariomycetes</taxon>
        <taxon>Hypocreomycetidae</taxon>
        <taxon>Microascales</taxon>
        <taxon>Ceratocystidaceae</taxon>
        <taxon>Ceratocystis</taxon>
    </lineage>
</organism>